<dbReference type="AlphaFoldDB" id="W0F7S5"/>
<dbReference type="EMBL" id="CP007035">
    <property type="protein sequence ID" value="AHF17863.1"/>
    <property type="molecule type" value="Genomic_DNA"/>
</dbReference>
<gene>
    <name evidence="1" type="ORF">NIASO_15590</name>
</gene>
<sequence>MFQKGIKIPCVIVMMKNAEWIPVAFYKMNTNPEELFYK</sequence>
<evidence type="ECO:0000313" key="1">
    <source>
        <dbReference type="EMBL" id="AHF17863.1"/>
    </source>
</evidence>
<keyword evidence="2" id="KW-1185">Reference proteome</keyword>
<reference evidence="1 2" key="1">
    <citation type="submission" date="2013-12" db="EMBL/GenBank/DDBJ databases">
        <authorList>
            <consortium name="DOE Joint Genome Institute"/>
            <person name="Eisen J."/>
            <person name="Huntemann M."/>
            <person name="Han J."/>
            <person name="Chen A."/>
            <person name="Kyrpides N."/>
            <person name="Mavromatis K."/>
            <person name="Markowitz V."/>
            <person name="Palaniappan K."/>
            <person name="Ivanova N."/>
            <person name="Schaumberg A."/>
            <person name="Pati A."/>
            <person name="Liolios K."/>
            <person name="Nordberg H.P."/>
            <person name="Cantor M.N."/>
            <person name="Hua S.X."/>
            <person name="Woyke T."/>
        </authorList>
    </citation>
    <scope>NUCLEOTIDE SEQUENCE [LARGE SCALE GENOMIC DNA]</scope>
    <source>
        <strain evidence="2">DSM 19437</strain>
    </source>
</reference>
<name>W0F7S5_9BACT</name>
<accession>W0F7S5</accession>
<organism evidence="1 2">
    <name type="scientific">Niabella soli DSM 19437</name>
    <dbReference type="NCBI Taxonomy" id="929713"/>
    <lineage>
        <taxon>Bacteria</taxon>
        <taxon>Pseudomonadati</taxon>
        <taxon>Bacteroidota</taxon>
        <taxon>Chitinophagia</taxon>
        <taxon>Chitinophagales</taxon>
        <taxon>Chitinophagaceae</taxon>
        <taxon>Niabella</taxon>
    </lineage>
</organism>
<dbReference type="STRING" id="929713.NIASO_15590"/>
<evidence type="ECO:0000313" key="2">
    <source>
        <dbReference type="Proteomes" id="UP000003586"/>
    </source>
</evidence>
<proteinExistence type="predicted"/>
<dbReference type="KEGG" id="nso:NIASO_15590"/>
<dbReference type="Proteomes" id="UP000003586">
    <property type="component" value="Chromosome"/>
</dbReference>
<dbReference type="HOGENOM" id="CLU_3330656_0_0_10"/>
<protein>
    <submittedName>
        <fullName evidence="1">Uncharacterized protein</fullName>
    </submittedName>
</protein>